<dbReference type="Gene3D" id="1.20.1740.10">
    <property type="entry name" value="Amino acid/polyamine transporter I"/>
    <property type="match status" value="1"/>
</dbReference>
<dbReference type="PIRSF" id="PIRSF006060">
    <property type="entry name" value="AA_transporter"/>
    <property type="match status" value="1"/>
</dbReference>
<dbReference type="InterPro" id="IPR050367">
    <property type="entry name" value="APC_superfamily"/>
</dbReference>
<evidence type="ECO:0000256" key="5">
    <source>
        <dbReference type="ARBA" id="ARBA00022989"/>
    </source>
</evidence>
<dbReference type="PANTHER" id="PTHR42770:SF15">
    <property type="entry name" value="GLUTAMATE_GAMMA-AMINOBUTYRATE ANTIPORTER-RELATED"/>
    <property type="match status" value="1"/>
</dbReference>
<feature type="transmembrane region" description="Helical" evidence="7">
    <location>
        <begin position="385"/>
        <end position="406"/>
    </location>
</feature>
<feature type="transmembrane region" description="Helical" evidence="7">
    <location>
        <begin position="260"/>
        <end position="283"/>
    </location>
</feature>
<feature type="transmembrane region" description="Helical" evidence="7">
    <location>
        <begin position="225"/>
        <end position="248"/>
    </location>
</feature>
<organism evidence="8 9">
    <name type="scientific">Bifidobacterium aquikefiri</name>
    <dbReference type="NCBI Taxonomy" id="1653207"/>
    <lineage>
        <taxon>Bacteria</taxon>
        <taxon>Bacillati</taxon>
        <taxon>Actinomycetota</taxon>
        <taxon>Actinomycetes</taxon>
        <taxon>Bifidobacteriales</taxon>
        <taxon>Bifidobacteriaceae</taxon>
        <taxon>Bifidobacterium</taxon>
    </lineage>
</organism>
<evidence type="ECO:0000256" key="3">
    <source>
        <dbReference type="ARBA" id="ARBA00022475"/>
    </source>
</evidence>
<feature type="transmembrane region" description="Helical" evidence="7">
    <location>
        <begin position="65"/>
        <end position="87"/>
    </location>
</feature>
<protein>
    <submittedName>
        <fullName evidence="8">Amino acid antiporter</fullName>
    </submittedName>
</protein>
<keyword evidence="6 7" id="KW-0472">Membrane</keyword>
<keyword evidence="2" id="KW-0813">Transport</keyword>
<dbReference type="GO" id="GO:0022857">
    <property type="term" value="F:transmembrane transporter activity"/>
    <property type="evidence" value="ECO:0007669"/>
    <property type="project" value="InterPro"/>
</dbReference>
<feature type="transmembrane region" description="Helical" evidence="7">
    <location>
        <begin position="120"/>
        <end position="139"/>
    </location>
</feature>
<evidence type="ECO:0000313" key="8">
    <source>
        <dbReference type="EMBL" id="OZG67188.1"/>
    </source>
</evidence>
<accession>A0A261G701</accession>
<proteinExistence type="predicted"/>
<keyword evidence="4 7" id="KW-0812">Transmembrane</keyword>
<dbReference type="Pfam" id="PF13520">
    <property type="entry name" value="AA_permease_2"/>
    <property type="match status" value="1"/>
</dbReference>
<evidence type="ECO:0000313" key="9">
    <source>
        <dbReference type="Proteomes" id="UP000216451"/>
    </source>
</evidence>
<feature type="transmembrane region" description="Helical" evidence="7">
    <location>
        <begin position="427"/>
        <end position="447"/>
    </location>
</feature>
<comment type="subcellular location">
    <subcellularLocation>
        <location evidence="1">Cell membrane</location>
        <topology evidence="1">Multi-pass membrane protein</topology>
    </subcellularLocation>
</comment>
<gene>
    <name evidence="8" type="ORF">BAQU_1260</name>
</gene>
<dbReference type="EMBL" id="MWXA01000005">
    <property type="protein sequence ID" value="OZG67188.1"/>
    <property type="molecule type" value="Genomic_DNA"/>
</dbReference>
<feature type="transmembrane region" description="Helical" evidence="7">
    <location>
        <begin position="151"/>
        <end position="170"/>
    </location>
</feature>
<dbReference type="AlphaFoldDB" id="A0A261G701"/>
<dbReference type="GO" id="GO:0005886">
    <property type="term" value="C:plasma membrane"/>
    <property type="evidence" value="ECO:0007669"/>
    <property type="project" value="UniProtKB-SubCell"/>
</dbReference>
<feature type="transmembrane region" description="Helical" evidence="7">
    <location>
        <begin position="459"/>
        <end position="480"/>
    </location>
</feature>
<dbReference type="InterPro" id="IPR002293">
    <property type="entry name" value="AA/rel_permease1"/>
</dbReference>
<dbReference type="Proteomes" id="UP000216451">
    <property type="component" value="Unassembled WGS sequence"/>
</dbReference>
<name>A0A261G701_9BIFI</name>
<evidence type="ECO:0000256" key="6">
    <source>
        <dbReference type="ARBA" id="ARBA00023136"/>
    </source>
</evidence>
<evidence type="ECO:0000256" key="1">
    <source>
        <dbReference type="ARBA" id="ARBA00004651"/>
    </source>
</evidence>
<feature type="transmembrane region" description="Helical" evidence="7">
    <location>
        <begin position="39"/>
        <end position="59"/>
    </location>
</feature>
<comment type="caution">
    <text evidence="8">The sequence shown here is derived from an EMBL/GenBank/DDBJ whole genome shotgun (WGS) entry which is preliminary data.</text>
</comment>
<keyword evidence="9" id="KW-1185">Reference proteome</keyword>
<reference evidence="8 9" key="1">
    <citation type="journal article" date="2017" name="BMC Genomics">
        <title>Comparative genomic and phylogenomic analyses of the Bifidobacteriaceae family.</title>
        <authorList>
            <person name="Lugli G.A."/>
            <person name="Milani C."/>
            <person name="Turroni F."/>
            <person name="Duranti S."/>
            <person name="Mancabelli L."/>
            <person name="Mangifesta M."/>
            <person name="Ferrario C."/>
            <person name="Modesto M."/>
            <person name="Mattarelli P."/>
            <person name="Jiri K."/>
            <person name="van Sinderen D."/>
            <person name="Ventura M."/>
        </authorList>
    </citation>
    <scope>NUCLEOTIDE SEQUENCE [LARGE SCALE GENOMIC DNA]</scope>
    <source>
        <strain evidence="8 9">LMG 28769</strain>
    </source>
</reference>
<dbReference type="PANTHER" id="PTHR42770">
    <property type="entry name" value="AMINO ACID TRANSPORTER-RELATED"/>
    <property type="match status" value="1"/>
</dbReference>
<evidence type="ECO:0000256" key="7">
    <source>
        <dbReference type="SAM" id="Phobius"/>
    </source>
</evidence>
<feature type="transmembrane region" description="Helical" evidence="7">
    <location>
        <begin position="303"/>
        <end position="329"/>
    </location>
</feature>
<evidence type="ECO:0000256" key="4">
    <source>
        <dbReference type="ARBA" id="ARBA00022692"/>
    </source>
</evidence>
<feature type="transmembrane region" description="Helical" evidence="7">
    <location>
        <begin position="360"/>
        <end position="379"/>
    </location>
</feature>
<sequence length="499" mass="53484">MHRSLLYGRSVAVAPLSGRQCADTLNWGKRPLVKSDKTLISVSQMSIMTIITIAGLRGLPAMAVLGWQSIVLYLIPAVMFFVPTALVSAELGSTYQGGVYQWVKEGLGQRWGFTAIWMQWIHNVVWYPAQLAFVAGALASACGLEGLSNSGLYVTAVIIVVFWWAIWLTLKGGNLFARVASTAGLIGTIIPACLLLILGAAWLLTGQHISSTLTASSPIPNFTNIAGIALVVQNVLAFGGMEVNAVHAQQMEEPRKYTRVIGIAFISALAIFIIPTLILAMVLPSNVNLSNGTVVAFQMMFQSFHLGFMGSVMGLAIVFGAVASIVSWISGPSRGLYNAAQDGCLPDYFKTTNRSGAQSGILLSMGVIVTILACLYVIFPSSVSMVFSLLIGMAVALYVMMYMLMFAASINLRRKHKTGNNGYRAPALYAMAVMGIIACVSAFVMTFVPAAGQTGIPRWLYPVIAAIVVAMLTVPSVMLYRGPKSAKPHEVLSQTHKLS</sequence>
<keyword evidence="5 7" id="KW-1133">Transmembrane helix</keyword>
<feature type="transmembrane region" description="Helical" evidence="7">
    <location>
        <begin position="182"/>
        <end position="205"/>
    </location>
</feature>
<evidence type="ECO:0000256" key="2">
    <source>
        <dbReference type="ARBA" id="ARBA00022448"/>
    </source>
</evidence>
<keyword evidence="3" id="KW-1003">Cell membrane</keyword>